<dbReference type="AlphaFoldDB" id="B1I463"/>
<dbReference type="Gene3D" id="2.30.42.10">
    <property type="match status" value="1"/>
</dbReference>
<name>B1I463_DESAP</name>
<dbReference type="HOGENOM" id="CLU_037396_0_0_9"/>
<reference evidence="3" key="1">
    <citation type="submission" date="2007-10" db="EMBL/GenBank/DDBJ databases">
        <title>Complete sequence of chromosome of Desulforudis audaxviator MP104C.</title>
        <authorList>
            <person name="Copeland A."/>
            <person name="Lucas S."/>
            <person name="Lapidus A."/>
            <person name="Barry K."/>
            <person name="Glavina del Rio T."/>
            <person name="Dalin E."/>
            <person name="Tice H."/>
            <person name="Bruce D."/>
            <person name="Pitluck S."/>
            <person name="Lowry S.R."/>
            <person name="Larimer F."/>
            <person name="Land M.L."/>
            <person name="Hauser L."/>
            <person name="Kyrpides N."/>
            <person name="Ivanova N.N."/>
            <person name="Richardson P."/>
        </authorList>
    </citation>
    <scope>NUCLEOTIDE SEQUENCE [LARGE SCALE GENOMIC DNA]</scope>
    <source>
        <strain evidence="3">MP104C</strain>
    </source>
</reference>
<dbReference type="KEGG" id="dau:Daud_1173"/>
<dbReference type="STRING" id="477974.Daud_1173"/>
<dbReference type="InterPro" id="IPR013785">
    <property type="entry name" value="Aldolase_TIM"/>
</dbReference>
<dbReference type="InterPro" id="IPR058240">
    <property type="entry name" value="rSAM_sf"/>
</dbReference>
<dbReference type="SUPFAM" id="SSF50156">
    <property type="entry name" value="PDZ domain-like"/>
    <property type="match status" value="1"/>
</dbReference>
<evidence type="ECO:0000313" key="2">
    <source>
        <dbReference type="EMBL" id="ACA59684.1"/>
    </source>
</evidence>
<gene>
    <name evidence="2" type="ordered locus">Daud_1173</name>
</gene>
<organism evidence="2 3">
    <name type="scientific">Desulforudis audaxviator (strain MP104C)</name>
    <dbReference type="NCBI Taxonomy" id="477974"/>
    <lineage>
        <taxon>Bacteria</taxon>
        <taxon>Bacillati</taxon>
        <taxon>Bacillota</taxon>
        <taxon>Clostridia</taxon>
        <taxon>Thermoanaerobacterales</taxon>
        <taxon>Candidatus Desulforudaceae</taxon>
        <taxon>Candidatus Desulforudis</taxon>
    </lineage>
</organism>
<dbReference type="PROSITE" id="PS50106">
    <property type="entry name" value="PDZ"/>
    <property type="match status" value="1"/>
</dbReference>
<dbReference type="OrthoDB" id="9774724at2"/>
<dbReference type="InterPro" id="IPR036034">
    <property type="entry name" value="PDZ_sf"/>
</dbReference>
<accession>B1I463</accession>
<dbReference type="InterPro" id="IPR001478">
    <property type="entry name" value="PDZ"/>
</dbReference>
<dbReference type="Pfam" id="PF19238">
    <property type="entry name" value="Radical_SAM_2"/>
    <property type="match status" value="1"/>
</dbReference>
<proteinExistence type="predicted"/>
<dbReference type="EMBL" id="CP000860">
    <property type="protein sequence ID" value="ACA59684.1"/>
    <property type="molecule type" value="Genomic_DNA"/>
</dbReference>
<feature type="domain" description="PDZ" evidence="1">
    <location>
        <begin position="1"/>
        <end position="34"/>
    </location>
</feature>
<evidence type="ECO:0000259" key="1">
    <source>
        <dbReference type="PROSITE" id="PS50106"/>
    </source>
</evidence>
<sequence length="451" mass="49494">MVVQAVRPGSIAAELELAPGDRVIAINGVVLEDLIDYRFYSTDERLNVLVAKKDGEQWLLEIDKEDGEDLGLSFVAPFPKMNRCRNRCLFCFVDQMRPGLRSSLYIKDDDYRLSFLEGNFITLTNVDERDLRRIAGQRLSPLYVSVHTTNPALRRRLMGHPRAGGIMGQLRLLKAAGIEVHTQVVLCPGLNDGDELSRTVKDLATLWPSVQSVGVVPVGRTRYREGLYPLSGFTAPGAQALVAAVAAWQGQYRKRYGKSFVYAADEFYLLAGCDVPPAEAYDGFPQLENGIGMVRLFLDEWSAVEPGLPDRVPPRRVTVVSGRLAEALVEPLVKRLNRVDGLEVRLAVINNEFFGQTVTVSGLLSGGDIAEQLAGGPPADLVVVPGSALKDGHAFLDDMTTAELGRQLGAPVVGASGPRELVRLIIREYRSFDRGHERRSVNRKTQGGTGL</sequence>
<dbReference type="Pfam" id="PF17820">
    <property type="entry name" value="PDZ_6"/>
    <property type="match status" value="1"/>
</dbReference>
<dbReference type="InterPro" id="IPR041489">
    <property type="entry name" value="PDZ_6"/>
</dbReference>
<protein>
    <recommendedName>
        <fullName evidence="1">PDZ domain-containing protein</fullName>
    </recommendedName>
</protein>
<dbReference type="Proteomes" id="UP000008544">
    <property type="component" value="Chromosome"/>
</dbReference>
<dbReference type="eggNOG" id="COG1625">
    <property type="taxonomic scope" value="Bacteria"/>
</dbReference>
<dbReference type="SUPFAM" id="SSF102114">
    <property type="entry name" value="Radical SAM enzymes"/>
    <property type="match status" value="1"/>
</dbReference>
<dbReference type="InterPro" id="IPR045375">
    <property type="entry name" value="Put_radical_SAM-like_N"/>
</dbReference>
<keyword evidence="3" id="KW-1185">Reference proteome</keyword>
<dbReference type="Pfam" id="PF04459">
    <property type="entry name" value="DUF512"/>
    <property type="match status" value="1"/>
</dbReference>
<dbReference type="InterPro" id="IPR007549">
    <property type="entry name" value="DUF512"/>
</dbReference>
<evidence type="ECO:0000313" key="3">
    <source>
        <dbReference type="Proteomes" id="UP000008544"/>
    </source>
</evidence>
<dbReference type="Gene3D" id="3.20.20.70">
    <property type="entry name" value="Aldolase class I"/>
    <property type="match status" value="1"/>
</dbReference>
<reference evidence="2 3" key="2">
    <citation type="journal article" date="2008" name="Science">
        <title>Environmental genomics reveals a single-species ecosystem deep within Earth.</title>
        <authorList>
            <person name="Chivian D."/>
            <person name="Brodie E.L."/>
            <person name="Alm E.J."/>
            <person name="Culley D.E."/>
            <person name="Dehal P.S."/>
            <person name="Desantis T.Z."/>
            <person name="Gihring T.M."/>
            <person name="Lapidus A."/>
            <person name="Lin L.H."/>
            <person name="Lowry S.R."/>
            <person name="Moser D.P."/>
            <person name="Richardson P.M."/>
            <person name="Southam G."/>
            <person name="Wanger G."/>
            <person name="Pratt L.M."/>
            <person name="Andersen G.L."/>
            <person name="Hazen T.C."/>
            <person name="Brockman F.J."/>
            <person name="Arkin A.P."/>
            <person name="Onstott T.C."/>
        </authorList>
    </citation>
    <scope>NUCLEOTIDE SEQUENCE [LARGE SCALE GENOMIC DNA]</scope>
    <source>
        <strain evidence="2 3">MP104C</strain>
    </source>
</reference>